<accession>A0A0G4K337</accession>
<dbReference type="Gene3D" id="3.90.180.10">
    <property type="entry name" value="Medium-chain alcohol dehydrogenases, catalytic domain"/>
    <property type="match status" value="1"/>
</dbReference>
<dbReference type="STRING" id="1109412.BN1221_04894"/>
<name>A0A0G4K337_9GAMM</name>
<organism evidence="2 3">
    <name type="scientific">Brenneria goodwinii</name>
    <dbReference type="NCBI Taxonomy" id="1109412"/>
    <lineage>
        <taxon>Bacteria</taxon>
        <taxon>Pseudomonadati</taxon>
        <taxon>Pseudomonadota</taxon>
        <taxon>Gammaproteobacteria</taxon>
        <taxon>Enterobacterales</taxon>
        <taxon>Pectobacteriaceae</taxon>
        <taxon>Brenneria</taxon>
    </lineage>
</organism>
<feature type="domain" description="Alcohol dehydrogenase-like N-terminal" evidence="1">
    <location>
        <begin position="2"/>
        <end position="58"/>
    </location>
</feature>
<dbReference type="Proteomes" id="UP000044377">
    <property type="component" value="Unassembled WGS sequence"/>
</dbReference>
<sequence length="78" mass="8388">MVKVNAVALNYRDKMVVETGRGLPLKFPFTPGSELAGEVIALGQGAFRFEVGMKVISTATPDWIDGLRAGTARKPLLI</sequence>
<protein>
    <submittedName>
        <fullName evidence="2">Alcohol dehydrogenase</fullName>
        <ecNumber evidence="2">1.1.1.1</ecNumber>
    </submittedName>
</protein>
<dbReference type="InterPro" id="IPR013154">
    <property type="entry name" value="ADH-like_N"/>
</dbReference>
<dbReference type="PANTHER" id="PTHR45033">
    <property type="match status" value="1"/>
</dbReference>
<dbReference type="Pfam" id="PF08240">
    <property type="entry name" value="ADH_N"/>
    <property type="match status" value="1"/>
</dbReference>
<evidence type="ECO:0000313" key="3">
    <source>
        <dbReference type="Proteomes" id="UP000044377"/>
    </source>
</evidence>
<dbReference type="InterPro" id="IPR052711">
    <property type="entry name" value="Zinc_ADH-like"/>
</dbReference>
<gene>
    <name evidence="2" type="ORF">BN1221_04894</name>
</gene>
<keyword evidence="3" id="KW-1185">Reference proteome</keyword>
<dbReference type="PANTHER" id="PTHR45033:SF2">
    <property type="entry name" value="ZINC-TYPE ALCOHOL DEHYDROGENASE-LIKE PROTEIN C1773.06C"/>
    <property type="match status" value="1"/>
</dbReference>
<dbReference type="EMBL" id="CGIG01000001">
    <property type="protein sequence ID" value="CPR21452.1"/>
    <property type="molecule type" value="Genomic_DNA"/>
</dbReference>
<evidence type="ECO:0000313" key="2">
    <source>
        <dbReference type="EMBL" id="CPR21452.1"/>
    </source>
</evidence>
<dbReference type="EC" id="1.1.1.1" evidence="2"/>
<keyword evidence="2" id="KW-0560">Oxidoreductase</keyword>
<dbReference type="InterPro" id="IPR011032">
    <property type="entry name" value="GroES-like_sf"/>
</dbReference>
<reference evidence="3" key="1">
    <citation type="submission" date="2015-01" db="EMBL/GenBank/DDBJ databases">
        <authorList>
            <person name="Paterson Steve"/>
        </authorList>
    </citation>
    <scope>NUCLEOTIDE SEQUENCE [LARGE SCALE GENOMIC DNA]</scope>
    <source>
        <strain evidence="3">OBR1</strain>
    </source>
</reference>
<evidence type="ECO:0000259" key="1">
    <source>
        <dbReference type="Pfam" id="PF08240"/>
    </source>
</evidence>
<dbReference type="GO" id="GO:0004022">
    <property type="term" value="F:alcohol dehydrogenase (NAD+) activity"/>
    <property type="evidence" value="ECO:0007669"/>
    <property type="project" value="UniProtKB-EC"/>
</dbReference>
<proteinExistence type="predicted"/>
<dbReference type="AlphaFoldDB" id="A0A0G4K337"/>
<dbReference type="SUPFAM" id="SSF50129">
    <property type="entry name" value="GroES-like"/>
    <property type="match status" value="1"/>
</dbReference>